<evidence type="ECO:0000256" key="3">
    <source>
        <dbReference type="ARBA" id="ARBA00022679"/>
    </source>
</evidence>
<comment type="caution">
    <text evidence="6">The sequence shown here is derived from an EMBL/GenBank/DDBJ whole genome shotgun (WGS) entry which is preliminary data.</text>
</comment>
<name>A0ABV4TUX4_9GAMM</name>
<evidence type="ECO:0000313" key="6">
    <source>
        <dbReference type="EMBL" id="MFA9461117.1"/>
    </source>
</evidence>
<proteinExistence type="inferred from homology"/>
<dbReference type="InterPro" id="IPR029063">
    <property type="entry name" value="SAM-dependent_MTases_sf"/>
</dbReference>
<dbReference type="InterPro" id="IPR003333">
    <property type="entry name" value="CMAS"/>
</dbReference>
<dbReference type="CDD" id="cd02440">
    <property type="entry name" value="AdoMet_MTases"/>
    <property type="match status" value="1"/>
</dbReference>
<keyword evidence="4" id="KW-0949">S-adenosyl-L-methionine</keyword>
<dbReference type="GO" id="GO:0008168">
    <property type="term" value="F:methyltransferase activity"/>
    <property type="evidence" value="ECO:0007669"/>
    <property type="project" value="UniProtKB-KW"/>
</dbReference>
<dbReference type="PANTHER" id="PTHR43667">
    <property type="entry name" value="CYCLOPROPANE-FATTY-ACYL-PHOSPHOLIPID SYNTHASE"/>
    <property type="match status" value="1"/>
</dbReference>
<reference evidence="6 7" key="1">
    <citation type="submission" date="2024-08" db="EMBL/GenBank/DDBJ databases">
        <title>Whole-genome sequencing of halo(alkali)philic microorganisms from hypersaline lakes.</title>
        <authorList>
            <person name="Sorokin D.Y."/>
            <person name="Merkel A.Y."/>
            <person name="Messina E."/>
            <person name="Yakimov M."/>
        </authorList>
    </citation>
    <scope>NUCLEOTIDE SEQUENCE [LARGE SCALE GENOMIC DNA]</scope>
    <source>
        <strain evidence="6 7">Cl-TMA</strain>
    </source>
</reference>
<dbReference type="EC" id="2.1.1.-" evidence="6"/>
<gene>
    <name evidence="6" type="ORF">ACERLL_09805</name>
</gene>
<keyword evidence="7" id="KW-1185">Reference proteome</keyword>
<dbReference type="PANTHER" id="PTHR43667:SF1">
    <property type="entry name" value="CYCLOPROPANE-FATTY-ACYL-PHOSPHOLIPID SYNTHASE"/>
    <property type="match status" value="1"/>
</dbReference>
<evidence type="ECO:0000256" key="1">
    <source>
        <dbReference type="ARBA" id="ARBA00010815"/>
    </source>
</evidence>
<dbReference type="EMBL" id="JBGUAW010000006">
    <property type="protein sequence ID" value="MFA9461117.1"/>
    <property type="molecule type" value="Genomic_DNA"/>
</dbReference>
<sequence>MLRHTRTKDRRSIAFHYDLSNDFYGLFLDPQMAYTCAYYPDEEADLEQAQRAKFDHIARKLRLKPYQTLLDIGCGWGSFVVHACKHFGVTAHGVTLSQQQADYAQEWIRREGLEDQAFVEYRDYRDLVGTTQYDRISAIGIVEHVGHRNLAQYFNGIHRLLKENGLFLNHGISRCREWRPNPGSDWISDHVFPEGEPPSLSTVITQLEDNAFEVQDVENLRRHYAKTCADWVDRLRRNRDQCLQHVDERSYRTWVLYLAMSSIYFEEGQIFLYQVLSSKRMPRFASVPLTREDIYE</sequence>
<dbReference type="InterPro" id="IPR050723">
    <property type="entry name" value="CFA/CMAS"/>
</dbReference>
<dbReference type="PIRSF" id="PIRSF003085">
    <property type="entry name" value="CMAS"/>
    <property type="match status" value="1"/>
</dbReference>
<evidence type="ECO:0000256" key="2">
    <source>
        <dbReference type="ARBA" id="ARBA00022603"/>
    </source>
</evidence>
<keyword evidence="2 6" id="KW-0489">Methyltransferase</keyword>
<evidence type="ECO:0000313" key="7">
    <source>
        <dbReference type="Proteomes" id="UP001575181"/>
    </source>
</evidence>
<accession>A0ABV4TUX4</accession>
<comment type="similarity">
    <text evidence="1">Belongs to the CFA/CMAS family.</text>
</comment>
<evidence type="ECO:0000256" key="5">
    <source>
        <dbReference type="ARBA" id="ARBA00023098"/>
    </source>
</evidence>
<evidence type="ECO:0000256" key="4">
    <source>
        <dbReference type="ARBA" id="ARBA00022691"/>
    </source>
</evidence>
<dbReference type="SUPFAM" id="SSF53335">
    <property type="entry name" value="S-adenosyl-L-methionine-dependent methyltransferases"/>
    <property type="match status" value="1"/>
</dbReference>
<protein>
    <submittedName>
        <fullName evidence="6">Class I SAM-dependent methyltransferase</fullName>
        <ecNumber evidence="6">2.1.1.-</ecNumber>
    </submittedName>
</protein>
<keyword evidence="3 6" id="KW-0808">Transferase</keyword>
<dbReference type="Proteomes" id="UP001575181">
    <property type="component" value="Unassembled WGS sequence"/>
</dbReference>
<dbReference type="Pfam" id="PF02353">
    <property type="entry name" value="CMAS"/>
    <property type="match status" value="1"/>
</dbReference>
<dbReference type="GO" id="GO:0032259">
    <property type="term" value="P:methylation"/>
    <property type="evidence" value="ECO:0007669"/>
    <property type="project" value="UniProtKB-KW"/>
</dbReference>
<keyword evidence="5" id="KW-0443">Lipid metabolism</keyword>
<organism evidence="6 7">
    <name type="scientific">Thiohalorhabdus methylotrophus</name>
    <dbReference type="NCBI Taxonomy" id="3242694"/>
    <lineage>
        <taxon>Bacteria</taxon>
        <taxon>Pseudomonadati</taxon>
        <taxon>Pseudomonadota</taxon>
        <taxon>Gammaproteobacteria</taxon>
        <taxon>Thiohalorhabdales</taxon>
        <taxon>Thiohalorhabdaceae</taxon>
        <taxon>Thiohalorhabdus</taxon>
    </lineage>
</organism>
<dbReference type="Gene3D" id="3.40.50.150">
    <property type="entry name" value="Vaccinia Virus protein VP39"/>
    <property type="match status" value="1"/>
</dbReference>
<dbReference type="RefSeq" id="WP_373655903.1">
    <property type="nucleotide sequence ID" value="NZ_JBGUAW010000006.1"/>
</dbReference>